<dbReference type="KEGG" id="rpc:RPC_3870"/>
<sequence>MQSSVFSTTFLFRQRVLHTFICVQCEVARDVKRHGPRNQSVKGKRMGTLRVGSLNTGLSVWKIDLQQWRLRAAQLSKLIGDLSLDVVLLQEIWRIKWDETTDEMKTFLTGLGLSGDQNKDDVLAAALGSGFQVRSSLVPSFDRGRREPGLYWGLTIVSRFPIEQVEKKELSYSKFDRWPRIAQSGKIKLANGDSSIFVNVHLPAESHESRLGLGLETLSFSRSLGAPTLCIGGDMNAGPQAGPVQIFMTEYSDCWSSGSTRVVKFEGNESRAGSALYRTVAEGRIDYLLADKMARITSSTYLYGDYGSAPLSDHPFVIAEIESAPGAE</sequence>
<dbReference type="GO" id="GO:0004519">
    <property type="term" value="F:endonuclease activity"/>
    <property type="evidence" value="ECO:0007669"/>
    <property type="project" value="UniProtKB-KW"/>
</dbReference>
<dbReference type="HOGENOM" id="CLU_846991_0_0_5"/>
<dbReference type="AlphaFoldDB" id="Q20ZN7"/>
<keyword evidence="2" id="KW-0378">Hydrolase</keyword>
<keyword evidence="2" id="KW-0255">Endonuclease</keyword>
<protein>
    <submittedName>
        <fullName evidence="2">Endonuclease/exonuclease/phosphatase</fullName>
    </submittedName>
</protein>
<keyword evidence="2" id="KW-0269">Exonuclease</keyword>
<organism evidence="2">
    <name type="scientific">Rhodopseudomonas palustris (strain BisB18)</name>
    <dbReference type="NCBI Taxonomy" id="316056"/>
    <lineage>
        <taxon>Bacteria</taxon>
        <taxon>Pseudomonadati</taxon>
        <taxon>Pseudomonadota</taxon>
        <taxon>Alphaproteobacteria</taxon>
        <taxon>Hyphomicrobiales</taxon>
        <taxon>Nitrobacteraceae</taxon>
        <taxon>Rhodopseudomonas</taxon>
    </lineage>
</organism>
<evidence type="ECO:0000313" key="2">
    <source>
        <dbReference type="EMBL" id="ABD89399.1"/>
    </source>
</evidence>
<proteinExistence type="predicted"/>
<dbReference type="Gene3D" id="3.60.10.10">
    <property type="entry name" value="Endonuclease/exonuclease/phosphatase"/>
    <property type="match status" value="1"/>
</dbReference>
<feature type="domain" description="Endonuclease/exonuclease/phosphatase" evidence="1">
    <location>
        <begin position="63"/>
        <end position="314"/>
    </location>
</feature>
<dbReference type="STRING" id="316056.RPC_3870"/>
<evidence type="ECO:0000259" key="1">
    <source>
        <dbReference type="Pfam" id="PF03372"/>
    </source>
</evidence>
<dbReference type="SUPFAM" id="SSF56219">
    <property type="entry name" value="DNase I-like"/>
    <property type="match status" value="1"/>
</dbReference>
<dbReference type="GO" id="GO:0004527">
    <property type="term" value="F:exonuclease activity"/>
    <property type="evidence" value="ECO:0007669"/>
    <property type="project" value="UniProtKB-KW"/>
</dbReference>
<keyword evidence="2" id="KW-0540">Nuclease</keyword>
<reference evidence="2" key="1">
    <citation type="submission" date="2006-03" db="EMBL/GenBank/DDBJ databases">
        <title>Complete sequence of Rhodopseudomonas palustris BisB18.</title>
        <authorList>
            <consortium name="US DOE Joint Genome Institute"/>
            <person name="Copeland A."/>
            <person name="Lucas S."/>
            <person name="Lapidus A."/>
            <person name="Barry K."/>
            <person name="Detter J.C."/>
            <person name="Glavina del Rio T."/>
            <person name="Hammon N."/>
            <person name="Israni S."/>
            <person name="Dalin E."/>
            <person name="Tice H."/>
            <person name="Pitluck S."/>
            <person name="Chain P."/>
            <person name="Malfatti S."/>
            <person name="Shin M."/>
            <person name="Vergez L."/>
            <person name="Schmutz J."/>
            <person name="Larimer F."/>
            <person name="Land M."/>
            <person name="Hauser L."/>
            <person name="Pelletier D.A."/>
            <person name="Kyrpides N."/>
            <person name="Anderson I."/>
            <person name="Oda Y."/>
            <person name="Harwood C.S."/>
            <person name="Richardson P."/>
        </authorList>
    </citation>
    <scope>NUCLEOTIDE SEQUENCE [LARGE SCALE GENOMIC DNA]</scope>
    <source>
        <strain evidence="2">BisB18</strain>
    </source>
</reference>
<accession>Q20ZN7</accession>
<dbReference type="InterPro" id="IPR036691">
    <property type="entry name" value="Endo/exonu/phosph_ase_sf"/>
</dbReference>
<gene>
    <name evidence="2" type="ordered locus">RPC_3870</name>
</gene>
<dbReference type="EMBL" id="CP000301">
    <property type="protein sequence ID" value="ABD89399.1"/>
    <property type="molecule type" value="Genomic_DNA"/>
</dbReference>
<dbReference type="InterPro" id="IPR005135">
    <property type="entry name" value="Endo/exonuclease/phosphatase"/>
</dbReference>
<name>Q20ZN7_RHOPB</name>
<dbReference type="Pfam" id="PF03372">
    <property type="entry name" value="Exo_endo_phos"/>
    <property type="match status" value="1"/>
</dbReference>
<dbReference type="eggNOG" id="COG3568">
    <property type="taxonomic scope" value="Bacteria"/>
</dbReference>